<dbReference type="InterPro" id="IPR036396">
    <property type="entry name" value="Cyt_P450_sf"/>
</dbReference>
<accession>A0AAD7YGL2</accession>
<evidence type="ECO:0000256" key="5">
    <source>
        <dbReference type="ARBA" id="ARBA00012109"/>
    </source>
</evidence>
<sequence length="720" mass="81374">MFGFKRSSVQLVVILAWLLRYYTFGSIVLWCIFACGLSVAVVLAITTFDHDYWSSRGVFSPPAWPIVGHILSVVMFKEQGGMCFKRIYDTYTEKRFLGCHQFYQRTLVVRDPELIKRMCVNDFQHFTDRGFFFNKDVDPLAGSVLFLRGNEWKRLRAKISPIFSPNKLRGMFPLIENTAAEFVTRVQDLLSQPKNLSNHNGTTKAESQSNQNGTTKAESQSNKNGTTKAESQSNQNGTTNTKDQSNQNGTSKSEAQSNQNGTTNTKEQSNQNGTSKSEAQSNQNGTSKSESQSNGITPGGVVVNSEKLVGGYTADAIVPCAFGLKSGVMYNEEDPFAVALHAFYEMSLYNIFEKTMRQFWPAFVLFFRMRIIPKKTHDFFYNIVTTVLRARENGVQEKRGDFIDMMMALRNDETNNNCKKDLEDVEITDMVISANAFIIFLGGFETTSSTLAFLFLELAVDQQVQERMRREIREVLERHDGKITYELLQELVYMEMVIQETLRLYPPFPSIQRMCTKDYTIPDSDVLLERGTIVLFPTLGIQRDEQVSSYCINSSAVPAVPEHPAHVHQRLHDPGQRRAAGARHHRAVPNAGHPERRTDYTIPDSDVLLERGTIVLFPTLGIQRDEQYFENASAFIPERWSDGAPQPPPGVYMPFGDGPRYCIGKRFALIQMKCCLVRVLQHIRISPARGGRSRTQPFAADPRSPLTLHPADSMVTLSLL</sequence>
<keyword evidence="6 15" id="KW-0349">Heme</keyword>
<dbReference type="EC" id="1.14.14.1" evidence="5"/>
<keyword evidence="10" id="KW-0560">Oxidoreductase</keyword>
<dbReference type="GO" id="GO:0005789">
    <property type="term" value="C:endoplasmic reticulum membrane"/>
    <property type="evidence" value="ECO:0007669"/>
    <property type="project" value="UniProtKB-SubCell"/>
</dbReference>
<comment type="similarity">
    <text evidence="4">Belongs to the cytochrome P450 family.</text>
</comment>
<evidence type="ECO:0000256" key="16">
    <source>
        <dbReference type="SAM" id="MobiDB-lite"/>
    </source>
</evidence>
<evidence type="ECO:0000256" key="2">
    <source>
        <dbReference type="ARBA" id="ARBA00004174"/>
    </source>
</evidence>
<feature type="region of interest" description="Disordered" evidence="16">
    <location>
        <begin position="193"/>
        <end position="299"/>
    </location>
</feature>
<dbReference type="AlphaFoldDB" id="A0AAD7YGL2"/>
<dbReference type="EMBL" id="JARGEI010000019">
    <property type="protein sequence ID" value="KAJ8714393.1"/>
    <property type="molecule type" value="Genomic_DNA"/>
</dbReference>
<comment type="cofactor">
    <cofactor evidence="1 15">
        <name>heme</name>
        <dbReference type="ChEBI" id="CHEBI:30413"/>
    </cofactor>
</comment>
<protein>
    <recommendedName>
        <fullName evidence="5">unspecific monooxygenase</fullName>
        <ecNumber evidence="5">1.14.14.1</ecNumber>
    </recommendedName>
</protein>
<dbReference type="GO" id="GO:0020037">
    <property type="term" value="F:heme binding"/>
    <property type="evidence" value="ECO:0007669"/>
    <property type="project" value="InterPro"/>
</dbReference>
<dbReference type="CDD" id="cd11056">
    <property type="entry name" value="CYP6-like"/>
    <property type="match status" value="1"/>
</dbReference>
<evidence type="ECO:0000313" key="19">
    <source>
        <dbReference type="Proteomes" id="UP001231518"/>
    </source>
</evidence>
<dbReference type="PROSITE" id="PS00086">
    <property type="entry name" value="CYTOCHROME_P450"/>
    <property type="match status" value="1"/>
</dbReference>
<proteinExistence type="inferred from homology"/>
<organism evidence="18 19">
    <name type="scientific">Mythimna separata</name>
    <name type="common">Oriental armyworm</name>
    <name type="synonym">Pseudaletia separata</name>
    <dbReference type="NCBI Taxonomy" id="271217"/>
    <lineage>
        <taxon>Eukaryota</taxon>
        <taxon>Metazoa</taxon>
        <taxon>Ecdysozoa</taxon>
        <taxon>Arthropoda</taxon>
        <taxon>Hexapoda</taxon>
        <taxon>Insecta</taxon>
        <taxon>Pterygota</taxon>
        <taxon>Neoptera</taxon>
        <taxon>Endopterygota</taxon>
        <taxon>Lepidoptera</taxon>
        <taxon>Glossata</taxon>
        <taxon>Ditrysia</taxon>
        <taxon>Noctuoidea</taxon>
        <taxon>Noctuidae</taxon>
        <taxon>Noctuinae</taxon>
        <taxon>Hadenini</taxon>
        <taxon>Mythimna</taxon>
    </lineage>
</organism>
<evidence type="ECO:0000256" key="13">
    <source>
        <dbReference type="ARBA" id="ARBA00023136"/>
    </source>
</evidence>
<keyword evidence="8" id="KW-0256">Endoplasmic reticulum</keyword>
<evidence type="ECO:0000256" key="1">
    <source>
        <dbReference type="ARBA" id="ARBA00001971"/>
    </source>
</evidence>
<keyword evidence="9" id="KW-0492">Microsome</keyword>
<dbReference type="SUPFAM" id="SSF48264">
    <property type="entry name" value="Cytochrome P450"/>
    <property type="match status" value="3"/>
</dbReference>
<dbReference type="PRINTS" id="PR00385">
    <property type="entry name" value="P450"/>
</dbReference>
<keyword evidence="17" id="KW-0812">Transmembrane</keyword>
<evidence type="ECO:0000256" key="12">
    <source>
        <dbReference type="ARBA" id="ARBA00023033"/>
    </source>
</evidence>
<evidence type="ECO:0000256" key="8">
    <source>
        <dbReference type="ARBA" id="ARBA00022824"/>
    </source>
</evidence>
<dbReference type="InterPro" id="IPR017972">
    <property type="entry name" value="Cyt_P450_CS"/>
</dbReference>
<reference evidence="18" key="1">
    <citation type="submission" date="2023-03" db="EMBL/GenBank/DDBJ databases">
        <title>Chromosome-level genomes of two armyworms, Mythimna separata and Mythimna loreyi, provide insights into the biosynthesis and reception of sex pheromones.</title>
        <authorList>
            <person name="Zhao H."/>
        </authorList>
    </citation>
    <scope>NUCLEOTIDE SEQUENCE</scope>
    <source>
        <strain evidence="18">BeijingLab</strain>
        <tissue evidence="18">Pupa</tissue>
    </source>
</reference>
<evidence type="ECO:0000256" key="14">
    <source>
        <dbReference type="ARBA" id="ARBA00047827"/>
    </source>
</evidence>
<gene>
    <name evidence="18" type="ORF">PYW07_002618</name>
</gene>
<feature type="region of interest" description="Disordered" evidence="16">
    <location>
        <begin position="577"/>
        <end position="600"/>
    </location>
</feature>
<evidence type="ECO:0000256" key="4">
    <source>
        <dbReference type="ARBA" id="ARBA00010617"/>
    </source>
</evidence>
<dbReference type="Proteomes" id="UP001231518">
    <property type="component" value="Chromosome 13"/>
</dbReference>
<keyword evidence="13 17" id="KW-0472">Membrane</keyword>
<dbReference type="GO" id="GO:0005506">
    <property type="term" value="F:iron ion binding"/>
    <property type="evidence" value="ECO:0007669"/>
    <property type="project" value="InterPro"/>
</dbReference>
<dbReference type="InterPro" id="IPR050476">
    <property type="entry name" value="Insect_CytP450_Detox"/>
</dbReference>
<dbReference type="InterPro" id="IPR002401">
    <property type="entry name" value="Cyt_P450_E_grp-I"/>
</dbReference>
<dbReference type="PRINTS" id="PR00463">
    <property type="entry name" value="EP450I"/>
</dbReference>
<dbReference type="GO" id="GO:0016712">
    <property type="term" value="F:oxidoreductase activity, acting on paired donors, with incorporation or reduction of molecular oxygen, reduced flavin or flavoprotein as one donor, and incorporation of one atom of oxygen"/>
    <property type="evidence" value="ECO:0007669"/>
    <property type="project" value="UniProtKB-EC"/>
</dbReference>
<feature type="compositionally biased region" description="Polar residues" evidence="16">
    <location>
        <begin position="193"/>
        <end position="296"/>
    </location>
</feature>
<keyword evidence="7 15" id="KW-0479">Metal-binding</keyword>
<name>A0AAD7YGL2_MYTSE</name>
<evidence type="ECO:0000256" key="7">
    <source>
        <dbReference type="ARBA" id="ARBA00022723"/>
    </source>
</evidence>
<keyword evidence="17" id="KW-1133">Transmembrane helix</keyword>
<evidence type="ECO:0000256" key="10">
    <source>
        <dbReference type="ARBA" id="ARBA00023002"/>
    </source>
</evidence>
<comment type="catalytic activity">
    <reaction evidence="14">
        <text>an organic molecule + reduced [NADPH--hemoprotein reductase] + O2 = an alcohol + oxidized [NADPH--hemoprotein reductase] + H2O + H(+)</text>
        <dbReference type="Rhea" id="RHEA:17149"/>
        <dbReference type="Rhea" id="RHEA-COMP:11964"/>
        <dbReference type="Rhea" id="RHEA-COMP:11965"/>
        <dbReference type="ChEBI" id="CHEBI:15377"/>
        <dbReference type="ChEBI" id="CHEBI:15378"/>
        <dbReference type="ChEBI" id="CHEBI:15379"/>
        <dbReference type="ChEBI" id="CHEBI:30879"/>
        <dbReference type="ChEBI" id="CHEBI:57618"/>
        <dbReference type="ChEBI" id="CHEBI:58210"/>
        <dbReference type="ChEBI" id="CHEBI:142491"/>
        <dbReference type="EC" id="1.14.14.1"/>
    </reaction>
</comment>
<keyword evidence="12" id="KW-0503">Monooxygenase</keyword>
<dbReference type="PANTHER" id="PTHR24292:SF54">
    <property type="entry name" value="CYP9F3-RELATED"/>
    <property type="match status" value="1"/>
</dbReference>
<dbReference type="Gene3D" id="1.10.630.10">
    <property type="entry name" value="Cytochrome P450"/>
    <property type="match status" value="3"/>
</dbReference>
<evidence type="ECO:0000256" key="9">
    <source>
        <dbReference type="ARBA" id="ARBA00022848"/>
    </source>
</evidence>
<keyword evidence="11 15" id="KW-0408">Iron</keyword>
<evidence type="ECO:0000256" key="3">
    <source>
        <dbReference type="ARBA" id="ARBA00004406"/>
    </source>
</evidence>
<comment type="caution">
    <text evidence="18">The sequence shown here is derived from an EMBL/GenBank/DDBJ whole genome shotgun (WGS) entry which is preliminary data.</text>
</comment>
<dbReference type="PANTHER" id="PTHR24292">
    <property type="entry name" value="CYTOCHROME P450"/>
    <property type="match status" value="1"/>
</dbReference>
<evidence type="ECO:0000256" key="11">
    <source>
        <dbReference type="ARBA" id="ARBA00023004"/>
    </source>
</evidence>
<evidence type="ECO:0000256" key="15">
    <source>
        <dbReference type="PIRSR" id="PIRSR602401-1"/>
    </source>
</evidence>
<evidence type="ECO:0000256" key="17">
    <source>
        <dbReference type="SAM" id="Phobius"/>
    </source>
</evidence>
<feature type="transmembrane region" description="Helical" evidence="17">
    <location>
        <begin position="21"/>
        <end position="46"/>
    </location>
</feature>
<feature type="binding site" description="axial binding residue" evidence="15">
    <location>
        <position position="662"/>
    </location>
    <ligand>
        <name>heme</name>
        <dbReference type="ChEBI" id="CHEBI:30413"/>
    </ligand>
    <ligandPart>
        <name>Fe</name>
        <dbReference type="ChEBI" id="CHEBI:18248"/>
    </ligandPart>
</feature>
<keyword evidence="19" id="KW-1185">Reference proteome</keyword>
<evidence type="ECO:0000313" key="18">
    <source>
        <dbReference type="EMBL" id="KAJ8714393.1"/>
    </source>
</evidence>
<dbReference type="Pfam" id="PF00067">
    <property type="entry name" value="p450"/>
    <property type="match status" value="3"/>
</dbReference>
<comment type="subcellular location">
    <subcellularLocation>
        <location evidence="3">Endoplasmic reticulum membrane</location>
        <topology evidence="3">Peripheral membrane protein</topology>
    </subcellularLocation>
    <subcellularLocation>
        <location evidence="2">Microsome membrane</location>
        <topology evidence="2">Peripheral membrane protein</topology>
    </subcellularLocation>
</comment>
<evidence type="ECO:0000256" key="6">
    <source>
        <dbReference type="ARBA" id="ARBA00022617"/>
    </source>
</evidence>
<dbReference type="InterPro" id="IPR001128">
    <property type="entry name" value="Cyt_P450"/>
</dbReference>